<dbReference type="RefSeq" id="WP_344602632.1">
    <property type="nucleotide sequence ID" value="NZ_BAAAHE010000008.1"/>
</dbReference>
<accession>A0ABP3RPH8</accession>
<protein>
    <recommendedName>
        <fullName evidence="4">Mycothiol acetyltransferase</fullName>
        <shortName evidence="4">MSH acetyltransferase</shortName>
        <ecNumber evidence="4">2.3.1.189</ecNumber>
    </recommendedName>
    <alternativeName>
        <fullName evidence="4">Mycothiol synthase</fullName>
    </alternativeName>
</protein>
<evidence type="ECO:0000256" key="1">
    <source>
        <dbReference type="ARBA" id="ARBA00022679"/>
    </source>
</evidence>
<dbReference type="Gene3D" id="3.40.630.30">
    <property type="match status" value="1"/>
</dbReference>
<dbReference type="PANTHER" id="PTHR43617:SF31">
    <property type="entry name" value="MYCOTHIOL ACETYLTRANSFERASE"/>
    <property type="match status" value="1"/>
</dbReference>
<comment type="function">
    <text evidence="4">Catalyzes the transfer of acetyl from acetyl-CoA to desacetylmycothiol (Cys-GlcN-Ins) to form mycothiol.</text>
</comment>
<keyword evidence="3 4" id="KW-0012">Acyltransferase</keyword>
<name>A0ABP3RPH8_9ACTN</name>
<dbReference type="PIRSF" id="PIRSF021524">
    <property type="entry name" value="MSH_acetyltransferase"/>
    <property type="match status" value="1"/>
</dbReference>
<evidence type="ECO:0000313" key="7">
    <source>
        <dbReference type="Proteomes" id="UP001500957"/>
    </source>
</evidence>
<comment type="subunit">
    <text evidence="4">Monomer.</text>
</comment>
<dbReference type="PROSITE" id="PS51186">
    <property type="entry name" value="GNAT"/>
    <property type="match status" value="1"/>
</dbReference>
<gene>
    <name evidence="4 6" type="primary">mshD</name>
    <name evidence="6" type="ORF">GCM10009547_11910</name>
</gene>
<dbReference type="NCBIfam" id="TIGR03448">
    <property type="entry name" value="mycothiol_MshD"/>
    <property type="match status" value="1"/>
</dbReference>
<dbReference type="Pfam" id="PF00583">
    <property type="entry name" value="Acetyltransf_1"/>
    <property type="match status" value="1"/>
</dbReference>
<feature type="domain" description="N-acetyltransferase" evidence="5">
    <location>
        <begin position="153"/>
        <end position="306"/>
    </location>
</feature>
<comment type="similarity">
    <text evidence="4">Belongs to the acetyltransferase family. MshD subfamily.</text>
</comment>
<feature type="binding site" evidence="4">
    <location>
        <position position="180"/>
    </location>
    <ligand>
        <name>1D-myo-inositol 2-(L-cysteinylamino)-2-deoxy-alpha-D-glucopyranoside</name>
        <dbReference type="ChEBI" id="CHEBI:58887"/>
    </ligand>
</feature>
<dbReference type="HAMAP" id="MF_01698">
    <property type="entry name" value="MshD"/>
    <property type="match status" value="1"/>
</dbReference>
<dbReference type="EMBL" id="BAAAHE010000008">
    <property type="protein sequence ID" value="GAA0611486.1"/>
    <property type="molecule type" value="Genomic_DNA"/>
</dbReference>
<evidence type="ECO:0000256" key="4">
    <source>
        <dbReference type="HAMAP-Rule" id="MF_01698"/>
    </source>
</evidence>
<dbReference type="InterPro" id="IPR000182">
    <property type="entry name" value="GNAT_dom"/>
</dbReference>
<comment type="caution">
    <text evidence="6">The sequence shown here is derived from an EMBL/GenBank/DDBJ whole genome shotgun (WGS) entry which is preliminary data.</text>
</comment>
<comment type="catalytic activity">
    <reaction evidence="4">
        <text>1D-myo-inositol 2-(L-cysteinylamino)-2-deoxy-alpha-D-glucopyranoside + acetyl-CoA = mycothiol + CoA + H(+)</text>
        <dbReference type="Rhea" id="RHEA:26172"/>
        <dbReference type="ChEBI" id="CHEBI:15378"/>
        <dbReference type="ChEBI" id="CHEBI:16768"/>
        <dbReference type="ChEBI" id="CHEBI:57287"/>
        <dbReference type="ChEBI" id="CHEBI:57288"/>
        <dbReference type="ChEBI" id="CHEBI:58887"/>
        <dbReference type="EC" id="2.3.1.189"/>
    </reaction>
</comment>
<dbReference type="InterPro" id="IPR017813">
    <property type="entry name" value="Mycothiol_AcTrfase"/>
</dbReference>
<dbReference type="PANTHER" id="PTHR43617">
    <property type="entry name" value="L-AMINO ACID N-ACETYLTRANSFERASE"/>
    <property type="match status" value="1"/>
</dbReference>
<comment type="caution">
    <text evidence="4">Lacks conserved residue(s) required for the propagation of feature annotation.</text>
</comment>
<feature type="binding site" evidence="4">
    <location>
        <begin position="247"/>
        <end position="253"/>
    </location>
    <ligand>
        <name>acetyl-CoA</name>
        <dbReference type="ChEBI" id="CHEBI:57288"/>
        <label>2</label>
    </ligand>
</feature>
<dbReference type="InterPro" id="IPR050276">
    <property type="entry name" value="MshD_Acetyltransferase"/>
</dbReference>
<dbReference type="SUPFAM" id="SSF55729">
    <property type="entry name" value="Acyl-CoA N-acyltransferases (Nat)"/>
    <property type="match status" value="1"/>
</dbReference>
<feature type="binding site" evidence="4">
    <location>
        <position position="223"/>
    </location>
    <ligand>
        <name>1D-myo-inositol 2-(L-cysteinylamino)-2-deoxy-alpha-D-glucopyranoside</name>
        <dbReference type="ChEBI" id="CHEBI:58887"/>
    </ligand>
</feature>
<keyword evidence="1 4" id="KW-0808">Transferase</keyword>
<feature type="binding site" evidence="4">
    <location>
        <position position="36"/>
    </location>
    <ligand>
        <name>1D-myo-inositol 2-(L-cysteinylamino)-2-deoxy-alpha-D-glucopyranoside</name>
        <dbReference type="ChEBI" id="CHEBI:58887"/>
    </ligand>
</feature>
<organism evidence="6 7">
    <name type="scientific">Sporichthya brevicatena</name>
    <dbReference type="NCBI Taxonomy" id="171442"/>
    <lineage>
        <taxon>Bacteria</taxon>
        <taxon>Bacillati</taxon>
        <taxon>Actinomycetota</taxon>
        <taxon>Actinomycetes</taxon>
        <taxon>Sporichthyales</taxon>
        <taxon>Sporichthyaceae</taxon>
        <taxon>Sporichthya</taxon>
    </lineage>
</organism>
<evidence type="ECO:0000259" key="5">
    <source>
        <dbReference type="PROSITE" id="PS51186"/>
    </source>
</evidence>
<feature type="binding site" evidence="4">
    <location>
        <position position="236"/>
    </location>
    <ligand>
        <name>1D-myo-inositol 2-(L-cysteinylamino)-2-deoxy-alpha-D-glucopyranoside</name>
        <dbReference type="ChEBI" id="CHEBI:58887"/>
    </ligand>
</feature>
<feature type="binding site" evidence="4">
    <location>
        <position position="274"/>
    </location>
    <ligand>
        <name>1D-myo-inositol 2-(L-cysteinylamino)-2-deoxy-alpha-D-glucopyranoside</name>
        <dbReference type="ChEBI" id="CHEBI:58887"/>
    </ligand>
</feature>
<dbReference type="Proteomes" id="UP001500957">
    <property type="component" value="Unassembled WGS sequence"/>
</dbReference>
<proteinExistence type="inferred from homology"/>
<feature type="binding site" evidence="4">
    <location>
        <begin position="77"/>
        <end position="79"/>
    </location>
    <ligand>
        <name>acetyl-CoA</name>
        <dbReference type="ChEBI" id="CHEBI:57288"/>
        <label>1</label>
    </ligand>
</feature>
<evidence type="ECO:0000313" key="6">
    <source>
        <dbReference type="EMBL" id="GAA0611486.1"/>
    </source>
</evidence>
<keyword evidence="2 4" id="KW-0677">Repeat</keyword>
<feature type="binding site" evidence="4">
    <location>
        <begin position="240"/>
        <end position="242"/>
    </location>
    <ligand>
        <name>acetyl-CoA</name>
        <dbReference type="ChEBI" id="CHEBI:57288"/>
        <label>2</label>
    </ligand>
</feature>
<reference evidence="7" key="1">
    <citation type="journal article" date="2019" name="Int. J. Syst. Evol. Microbiol.">
        <title>The Global Catalogue of Microorganisms (GCM) 10K type strain sequencing project: providing services to taxonomists for standard genome sequencing and annotation.</title>
        <authorList>
            <consortium name="The Broad Institute Genomics Platform"/>
            <consortium name="The Broad Institute Genome Sequencing Center for Infectious Disease"/>
            <person name="Wu L."/>
            <person name="Ma J."/>
        </authorList>
    </citation>
    <scope>NUCLEOTIDE SEQUENCE [LARGE SCALE GENOMIC DNA]</scope>
    <source>
        <strain evidence="7">JCM 10671</strain>
    </source>
</reference>
<evidence type="ECO:0000256" key="2">
    <source>
        <dbReference type="ARBA" id="ARBA00022737"/>
    </source>
</evidence>
<dbReference type="InterPro" id="IPR016181">
    <property type="entry name" value="Acyl_CoA_acyltransferase"/>
</dbReference>
<sequence length="306" mass="31844">MAGTTELGPPDAATRAAIADLAAAAGAVDGREPFTEQTRLVLAQSADAAGVVHAVRRDGTGRVVGYAQRDAAGTTELAVHPDARRAGHGHALLTALPGAPALRVWAHGPHPAAGPLAAAVGLTPVRELWRMRRPLPLDPDADPPGPVPLPDGVRVRTFEVGRDEDAWLALNATAFAAHGEQGRLTRADLDARIATDWFSAAGFFLAERSEPGGVRLVGFHWTKIHPAAGAEPAAGEIYVLGVDPGEQGNGLGRSLSRIGLRHLADQSLGSVLLYVDADNTSAVAVYTRLGFRTEAVSVMYAAAETV</sequence>
<evidence type="ECO:0000256" key="3">
    <source>
        <dbReference type="ARBA" id="ARBA00023315"/>
    </source>
</evidence>
<keyword evidence="7" id="KW-1185">Reference proteome</keyword>
<dbReference type="EC" id="2.3.1.189" evidence="4"/>